<comment type="subcellular location">
    <subcellularLocation>
        <location evidence="1">Nucleus</location>
    </subcellularLocation>
</comment>
<accession>A0A6L5BAR1</accession>
<evidence type="ECO:0000313" key="6">
    <source>
        <dbReference type="EMBL" id="KAF1002836.1"/>
    </source>
</evidence>
<dbReference type="Pfam" id="PF00538">
    <property type="entry name" value="Linker_histone"/>
    <property type="match status" value="1"/>
</dbReference>
<evidence type="ECO:0000256" key="4">
    <source>
        <dbReference type="SAM" id="MobiDB-lite"/>
    </source>
</evidence>
<keyword evidence="7" id="KW-1185">Reference proteome</keyword>
<dbReference type="SUPFAM" id="SSF46785">
    <property type="entry name" value="Winged helix' DNA-binding domain"/>
    <property type="match status" value="1"/>
</dbReference>
<proteinExistence type="predicted"/>
<evidence type="ECO:0000256" key="3">
    <source>
        <dbReference type="ARBA" id="ARBA00023242"/>
    </source>
</evidence>
<dbReference type="EMBL" id="WRXP01000338">
    <property type="protein sequence ID" value="KAF1002836.1"/>
    <property type="molecule type" value="Genomic_DNA"/>
</dbReference>
<dbReference type="GO" id="GO:0045910">
    <property type="term" value="P:negative regulation of DNA recombination"/>
    <property type="evidence" value="ECO:0007669"/>
    <property type="project" value="TreeGrafter"/>
</dbReference>
<sequence>MSPATGPNFHITKASVNNDAQLNHPPYSEMITAAIVSMKDRGGSSAQDISKYIESEYKDLSPNHATLLTQQLRKMKNQGQLVMNKYSYMLSVGNSQSLVKGSVVTKSRPGRPPKIPSNGGVVGGVASPSVSCVSGLPVIAAPSVMIGAVPMVVPMGEVDGGAPFKRRAGGPPTLHAIVAEAERSSGEEAVSGCKRLGTPKYNNGIVGTGERGPVLGKRGRGCVVMEAAMVSAVVGNNDCVEWHCGRPHKNGAVSSSGRSDGGAVFVPVEGMGDADRASKTYLRRPTKQSKVKHDEDIARPYLNNEGGPGSDPIEPLCAQYQNFRI</sequence>
<evidence type="ECO:0000313" key="7">
    <source>
        <dbReference type="Proteomes" id="UP000593563"/>
    </source>
</evidence>
<name>A0A6L5BAR1_APIGR</name>
<dbReference type="GO" id="GO:0003690">
    <property type="term" value="F:double-stranded DNA binding"/>
    <property type="evidence" value="ECO:0007669"/>
    <property type="project" value="TreeGrafter"/>
</dbReference>
<evidence type="ECO:0000259" key="5">
    <source>
        <dbReference type="PROSITE" id="PS51504"/>
    </source>
</evidence>
<dbReference type="PANTHER" id="PTHR11467">
    <property type="entry name" value="HISTONE H1"/>
    <property type="match status" value="1"/>
</dbReference>
<dbReference type="InterPro" id="IPR005818">
    <property type="entry name" value="Histone_H1/H5_H15"/>
</dbReference>
<evidence type="ECO:0000256" key="2">
    <source>
        <dbReference type="ARBA" id="ARBA00023125"/>
    </source>
</evidence>
<dbReference type="GO" id="GO:0030261">
    <property type="term" value="P:chromosome condensation"/>
    <property type="evidence" value="ECO:0007669"/>
    <property type="project" value="TreeGrafter"/>
</dbReference>
<protein>
    <recommendedName>
        <fullName evidence="5">H15 domain-containing protein</fullName>
    </recommendedName>
</protein>
<dbReference type="Gene3D" id="1.10.10.10">
    <property type="entry name" value="Winged helix-like DNA-binding domain superfamily/Winged helix DNA-binding domain"/>
    <property type="match status" value="1"/>
</dbReference>
<feature type="compositionally biased region" description="Basic residues" evidence="4">
    <location>
        <begin position="281"/>
        <end position="290"/>
    </location>
</feature>
<dbReference type="PANTHER" id="PTHR11467:SF29">
    <property type="entry name" value="OS03G0711600 PROTEIN"/>
    <property type="match status" value="1"/>
</dbReference>
<feature type="domain" description="H15" evidence="5">
    <location>
        <begin position="23"/>
        <end position="92"/>
    </location>
</feature>
<dbReference type="GO" id="GO:0000786">
    <property type="term" value="C:nucleosome"/>
    <property type="evidence" value="ECO:0007669"/>
    <property type="project" value="InterPro"/>
</dbReference>
<dbReference type="InterPro" id="IPR036390">
    <property type="entry name" value="WH_DNA-bd_sf"/>
</dbReference>
<dbReference type="SMART" id="SM00526">
    <property type="entry name" value="H15"/>
    <property type="match status" value="1"/>
</dbReference>
<dbReference type="CDD" id="cd00073">
    <property type="entry name" value="H15"/>
    <property type="match status" value="1"/>
</dbReference>
<dbReference type="AlphaFoldDB" id="A0A6L5BAR1"/>
<comment type="caution">
    <text evidence="6">The sequence shown here is derived from an EMBL/GenBank/DDBJ whole genome shotgun (WGS) entry which is preliminary data.</text>
</comment>
<dbReference type="GO" id="GO:0005730">
    <property type="term" value="C:nucleolus"/>
    <property type="evidence" value="ECO:0007669"/>
    <property type="project" value="TreeGrafter"/>
</dbReference>
<keyword evidence="3" id="KW-0539">Nucleus</keyword>
<keyword evidence="2" id="KW-0238">DNA-binding</keyword>
<evidence type="ECO:0000256" key="1">
    <source>
        <dbReference type="ARBA" id="ARBA00004123"/>
    </source>
</evidence>
<organism evidence="6 7">
    <name type="scientific">Apium graveolens</name>
    <name type="common">Celery</name>
    <dbReference type="NCBI Taxonomy" id="4045"/>
    <lineage>
        <taxon>Eukaryota</taxon>
        <taxon>Viridiplantae</taxon>
        <taxon>Streptophyta</taxon>
        <taxon>Embryophyta</taxon>
        <taxon>Tracheophyta</taxon>
        <taxon>Spermatophyta</taxon>
        <taxon>Magnoliopsida</taxon>
        <taxon>eudicotyledons</taxon>
        <taxon>Gunneridae</taxon>
        <taxon>Pentapetalae</taxon>
        <taxon>asterids</taxon>
        <taxon>campanulids</taxon>
        <taxon>Apiales</taxon>
        <taxon>Apiaceae</taxon>
        <taxon>Apioideae</taxon>
        <taxon>apioid superclade</taxon>
        <taxon>Apieae</taxon>
        <taxon>Apium</taxon>
    </lineage>
</organism>
<dbReference type="GO" id="GO:0006334">
    <property type="term" value="P:nucleosome assembly"/>
    <property type="evidence" value="ECO:0007669"/>
    <property type="project" value="InterPro"/>
</dbReference>
<dbReference type="GO" id="GO:0031492">
    <property type="term" value="F:nucleosomal DNA binding"/>
    <property type="evidence" value="ECO:0007669"/>
    <property type="project" value="TreeGrafter"/>
</dbReference>
<feature type="region of interest" description="Disordered" evidence="4">
    <location>
        <begin position="249"/>
        <end position="315"/>
    </location>
</feature>
<dbReference type="PROSITE" id="PS51504">
    <property type="entry name" value="H15"/>
    <property type="match status" value="1"/>
</dbReference>
<gene>
    <name evidence="6" type="ORF">AG4045_011684</name>
</gene>
<reference evidence="6" key="1">
    <citation type="submission" date="2020-01" db="EMBL/GenBank/DDBJ databases">
        <title>The Celery Genome Sequence Reveals Sequential Paleo-tetraploidization, Resistance Gene Elimination, Karyotype Evolution, and Functional Innovation in Apiales.</title>
        <authorList>
            <person name="Song X."/>
        </authorList>
    </citation>
    <scope>NUCLEOTIDE SEQUENCE</scope>
    <source>
        <tissue evidence="6">Leaf</tissue>
    </source>
</reference>
<dbReference type="InterPro" id="IPR036388">
    <property type="entry name" value="WH-like_DNA-bd_sf"/>
</dbReference>
<dbReference type="Proteomes" id="UP000593563">
    <property type="component" value="Unassembled WGS sequence"/>
</dbReference>